<name>A0A1H3PJ70_9BACT</name>
<accession>A0A1H3PJ70</accession>
<dbReference type="AlphaFoldDB" id="A0A1H3PJ70"/>
<keyword evidence="1" id="KW-1133">Transmembrane helix</keyword>
<organism evidence="2 3">
    <name type="scientific">Hymenobacter psychrophilus</name>
    <dbReference type="NCBI Taxonomy" id="651662"/>
    <lineage>
        <taxon>Bacteria</taxon>
        <taxon>Pseudomonadati</taxon>
        <taxon>Bacteroidota</taxon>
        <taxon>Cytophagia</taxon>
        <taxon>Cytophagales</taxon>
        <taxon>Hymenobacteraceae</taxon>
        <taxon>Hymenobacter</taxon>
    </lineage>
</organism>
<evidence type="ECO:0000313" key="2">
    <source>
        <dbReference type="EMBL" id="SDZ01121.1"/>
    </source>
</evidence>
<gene>
    <name evidence="2" type="ORF">SAMN04488069_1352</name>
</gene>
<dbReference type="Proteomes" id="UP000199249">
    <property type="component" value="Unassembled WGS sequence"/>
</dbReference>
<evidence type="ECO:0000313" key="3">
    <source>
        <dbReference type="Proteomes" id="UP000199249"/>
    </source>
</evidence>
<keyword evidence="1" id="KW-0472">Membrane</keyword>
<keyword evidence="3" id="KW-1185">Reference proteome</keyword>
<sequence length="63" mass="6665">MKTLSTGTKFAFFALLLFALVATAYGVRDISVHGDHGGSLYAAGLFTVLAGIVYVVGRKTDRV</sequence>
<dbReference type="STRING" id="651662.SAMN04488069_1352"/>
<feature type="transmembrane region" description="Helical" evidence="1">
    <location>
        <begin position="36"/>
        <end position="57"/>
    </location>
</feature>
<dbReference type="EMBL" id="FNOV01000035">
    <property type="protein sequence ID" value="SDZ01121.1"/>
    <property type="molecule type" value="Genomic_DNA"/>
</dbReference>
<proteinExistence type="predicted"/>
<reference evidence="3" key="1">
    <citation type="submission" date="2016-10" db="EMBL/GenBank/DDBJ databases">
        <authorList>
            <person name="Varghese N."/>
            <person name="Submissions S."/>
        </authorList>
    </citation>
    <scope>NUCLEOTIDE SEQUENCE [LARGE SCALE GENOMIC DNA]</scope>
    <source>
        <strain evidence="3">CGMCC 1.8975</strain>
    </source>
</reference>
<dbReference type="RefSeq" id="WP_092744021.1">
    <property type="nucleotide sequence ID" value="NZ_FNOV01000035.1"/>
</dbReference>
<keyword evidence="1" id="KW-0812">Transmembrane</keyword>
<evidence type="ECO:0000256" key="1">
    <source>
        <dbReference type="SAM" id="Phobius"/>
    </source>
</evidence>
<protein>
    <submittedName>
        <fullName evidence="2">Uncharacterized protein</fullName>
    </submittedName>
</protein>